<dbReference type="PANTHER" id="PTHR33769:SF1">
    <property type="entry name" value="TESTIS-EXPRESSED PROTEIN 26"/>
    <property type="match status" value="1"/>
</dbReference>
<gene>
    <name evidence="2" type="ORF">NHX12_009256</name>
</gene>
<sequence>MAAKGEKPLWDPYETSQKREFFYRPYSNTTEFTRPATSKSFRDRYSPSGPVGPTAYSEDFGWKSTSSQCIRTGSASGQRRNNPHPSQGFLTWRLPKGVLPSSADCSSAPRSGRASEEEIRNALTAQYCSTYRTDFLGRIPQGADHVTSYKEGGLVPLRSRQQGPRCTLTEMRDNYCQSKLKDELQDNRFITAYGCNKHNRVHCRGIGTIRFNG</sequence>
<proteinExistence type="predicted"/>
<organism evidence="2 3">
    <name type="scientific">Muraenolepis orangiensis</name>
    <name type="common">Patagonian moray cod</name>
    <dbReference type="NCBI Taxonomy" id="630683"/>
    <lineage>
        <taxon>Eukaryota</taxon>
        <taxon>Metazoa</taxon>
        <taxon>Chordata</taxon>
        <taxon>Craniata</taxon>
        <taxon>Vertebrata</taxon>
        <taxon>Euteleostomi</taxon>
        <taxon>Actinopterygii</taxon>
        <taxon>Neopterygii</taxon>
        <taxon>Teleostei</taxon>
        <taxon>Neoteleostei</taxon>
        <taxon>Acanthomorphata</taxon>
        <taxon>Zeiogadaria</taxon>
        <taxon>Gadariae</taxon>
        <taxon>Gadiformes</taxon>
        <taxon>Muraenolepidoidei</taxon>
        <taxon>Muraenolepididae</taxon>
        <taxon>Muraenolepis</taxon>
    </lineage>
</organism>
<reference evidence="2" key="1">
    <citation type="submission" date="2022-07" db="EMBL/GenBank/DDBJ databases">
        <title>Chromosome-level genome of Muraenolepis orangiensis.</title>
        <authorList>
            <person name="Kim J."/>
        </authorList>
    </citation>
    <scope>NUCLEOTIDE SEQUENCE</scope>
    <source>
        <strain evidence="2">KU_S4_2022</strain>
        <tissue evidence="2">Muscle</tissue>
    </source>
</reference>
<accession>A0A9Q0IAN1</accession>
<dbReference type="OrthoDB" id="5984625at2759"/>
<dbReference type="PANTHER" id="PTHR33769">
    <property type="entry name" value="TESTIS-EXPRESSED PROTEIN 26 ISOFORM X3"/>
    <property type="match status" value="1"/>
</dbReference>
<protein>
    <submittedName>
        <fullName evidence="2">Uncharacterized protein</fullName>
    </submittedName>
</protein>
<comment type="caution">
    <text evidence="2">The sequence shown here is derived from an EMBL/GenBank/DDBJ whole genome shotgun (WGS) entry which is preliminary data.</text>
</comment>
<dbReference type="InterPro" id="IPR043460">
    <property type="entry name" value="MEDAG/TEX26"/>
</dbReference>
<dbReference type="GO" id="GO:0005737">
    <property type="term" value="C:cytoplasm"/>
    <property type="evidence" value="ECO:0007669"/>
    <property type="project" value="TreeGrafter"/>
</dbReference>
<evidence type="ECO:0000256" key="1">
    <source>
        <dbReference type="SAM" id="MobiDB-lite"/>
    </source>
</evidence>
<evidence type="ECO:0000313" key="3">
    <source>
        <dbReference type="Proteomes" id="UP001148018"/>
    </source>
</evidence>
<dbReference type="EMBL" id="JANIIK010000114">
    <property type="protein sequence ID" value="KAJ3591310.1"/>
    <property type="molecule type" value="Genomic_DNA"/>
</dbReference>
<keyword evidence="3" id="KW-1185">Reference proteome</keyword>
<feature type="region of interest" description="Disordered" evidence="1">
    <location>
        <begin position="30"/>
        <end position="89"/>
    </location>
</feature>
<dbReference type="Proteomes" id="UP001148018">
    <property type="component" value="Unassembled WGS sequence"/>
</dbReference>
<feature type="compositionally biased region" description="Polar residues" evidence="1">
    <location>
        <begin position="30"/>
        <end position="39"/>
    </location>
</feature>
<feature type="compositionally biased region" description="Polar residues" evidence="1">
    <location>
        <begin position="63"/>
        <end position="89"/>
    </location>
</feature>
<dbReference type="AlphaFoldDB" id="A0A9Q0IAN1"/>
<evidence type="ECO:0000313" key="2">
    <source>
        <dbReference type="EMBL" id="KAJ3591310.1"/>
    </source>
</evidence>
<name>A0A9Q0IAN1_9TELE</name>